<keyword evidence="3" id="KW-1185">Reference proteome</keyword>
<comment type="caution">
    <text evidence="2">The sequence shown here is derived from an EMBL/GenBank/DDBJ whole genome shotgun (WGS) entry which is preliminary data.</text>
</comment>
<evidence type="ECO:0008006" key="4">
    <source>
        <dbReference type="Google" id="ProtNLM"/>
    </source>
</evidence>
<sequence length="78" mass="8539">MSVMGVVQRLAEESTEFDPNQVTPGVEGFLFTGLMAAGIIALGFLLVTRLRRNMYRHEVREEIAAELGEAGADSEPRS</sequence>
<dbReference type="RefSeq" id="WP_202345118.1">
    <property type="nucleotide sequence ID" value="NZ_BAAAPI010000003.1"/>
</dbReference>
<name>A0ABS1SHP1_9MICO</name>
<proteinExistence type="predicted"/>
<protein>
    <recommendedName>
        <fullName evidence="4">4-hydroxybenzoate polyprenyltransferase</fullName>
    </recommendedName>
</protein>
<accession>A0ABS1SHP1</accession>
<organism evidence="2 3">
    <name type="scientific">Leucobacter chromiireducens subsp. solipictus</name>
    <dbReference type="NCBI Taxonomy" id="398235"/>
    <lineage>
        <taxon>Bacteria</taxon>
        <taxon>Bacillati</taxon>
        <taxon>Actinomycetota</taxon>
        <taxon>Actinomycetes</taxon>
        <taxon>Micrococcales</taxon>
        <taxon>Microbacteriaceae</taxon>
        <taxon>Leucobacter</taxon>
    </lineage>
</organism>
<gene>
    <name evidence="2" type="ORF">D3230_11230</name>
</gene>
<feature type="transmembrane region" description="Helical" evidence="1">
    <location>
        <begin position="28"/>
        <end position="47"/>
    </location>
</feature>
<dbReference type="Proteomes" id="UP001645859">
    <property type="component" value="Unassembled WGS sequence"/>
</dbReference>
<evidence type="ECO:0000313" key="3">
    <source>
        <dbReference type="Proteomes" id="UP001645859"/>
    </source>
</evidence>
<keyword evidence="1" id="KW-0812">Transmembrane</keyword>
<keyword evidence="1" id="KW-1133">Transmembrane helix</keyword>
<evidence type="ECO:0000313" key="2">
    <source>
        <dbReference type="EMBL" id="MBL3679852.1"/>
    </source>
</evidence>
<dbReference type="EMBL" id="QYAC01000005">
    <property type="protein sequence ID" value="MBL3679852.1"/>
    <property type="molecule type" value="Genomic_DNA"/>
</dbReference>
<evidence type="ECO:0000256" key="1">
    <source>
        <dbReference type="SAM" id="Phobius"/>
    </source>
</evidence>
<reference evidence="2 3" key="1">
    <citation type="submission" date="2018-09" db="EMBL/GenBank/DDBJ databases">
        <title>Comparative genomics of Leucobacter spp.</title>
        <authorList>
            <person name="Reis A.C."/>
            <person name="Kolvenbach B.A."/>
            <person name="Corvini P.F.X."/>
            <person name="Nunes O.C."/>
        </authorList>
    </citation>
    <scope>NUCLEOTIDE SEQUENCE [LARGE SCALE GENOMIC DNA]</scope>
    <source>
        <strain evidence="2 3">TAN 31504</strain>
    </source>
</reference>
<keyword evidence="1" id="KW-0472">Membrane</keyword>